<evidence type="ECO:0000313" key="2">
    <source>
        <dbReference type="Proteomes" id="UP000245720"/>
    </source>
</evidence>
<dbReference type="Proteomes" id="UP000245720">
    <property type="component" value="Unassembled WGS sequence"/>
</dbReference>
<protein>
    <submittedName>
        <fullName evidence="1">Uncharacterized protein</fullName>
    </submittedName>
</protein>
<dbReference type="RefSeq" id="WP_109727049.1">
    <property type="nucleotide sequence ID" value="NZ_QGDI01000009.1"/>
</dbReference>
<dbReference type="EMBL" id="QGDI01000009">
    <property type="protein sequence ID" value="PWJ11540.1"/>
    <property type="molecule type" value="Genomic_DNA"/>
</dbReference>
<dbReference type="OrthoDB" id="2650866at2"/>
<proteinExistence type="predicted"/>
<name>A0A315XWM5_RUMFL</name>
<accession>A0A315XWM5</accession>
<gene>
    <name evidence="1" type="ORF">IE37_02303</name>
</gene>
<comment type="caution">
    <text evidence="1">The sequence shown here is derived from an EMBL/GenBank/DDBJ whole genome shotgun (WGS) entry which is preliminary data.</text>
</comment>
<organism evidence="1 2">
    <name type="scientific">Ruminococcus flavefaciens</name>
    <dbReference type="NCBI Taxonomy" id="1265"/>
    <lineage>
        <taxon>Bacteria</taxon>
        <taxon>Bacillati</taxon>
        <taxon>Bacillota</taxon>
        <taxon>Clostridia</taxon>
        <taxon>Eubacteriales</taxon>
        <taxon>Oscillospiraceae</taxon>
        <taxon>Ruminococcus</taxon>
    </lineage>
</organism>
<sequence>MIKGFNDKFTIMIDTSACTSCIAGHSTELNDTWYYKDLTFESGKIYGLVSEYGLGCEYLSYFLGGRIEFEEVRVCCSGSPISRQDLCDVSWNLEPSREPYGKNQVKRSIEKALSRRSDTMSFQDIAGRFLLTEERYNRKFTELSGERWRASSAYGYAQNKRIYFAPYNSSAFYARMCSSNLLKALHELTDSGALVVLPVGSDEFIKHIADEVIYLGKSYNTAELKNFNTAFFGKDWVH</sequence>
<evidence type="ECO:0000313" key="1">
    <source>
        <dbReference type="EMBL" id="PWJ11540.1"/>
    </source>
</evidence>
<dbReference type="AlphaFoldDB" id="A0A315XWM5"/>
<reference evidence="1 2" key="1">
    <citation type="submission" date="2018-05" db="EMBL/GenBank/DDBJ databases">
        <title>The Hungate 1000. A catalogue of reference genomes from the rumen microbiome.</title>
        <authorList>
            <person name="Kelly W."/>
        </authorList>
    </citation>
    <scope>NUCLEOTIDE SEQUENCE [LARGE SCALE GENOMIC DNA]</scope>
    <source>
        <strain evidence="1 2">SAb67</strain>
    </source>
</reference>